<sequence length="866" mass="98491">MIRIPWSTCYLHEEGEYIAVMTPYTPILPTFGPSHTTTSPQHPSASPSLPPPPSPSPEICFLDSSPLFAKMPPVLRSKGGASIKATDDGKVSDHHPTYDEGYFSRDILLVYETIVGKPGLLVFSNHPYITIRVGTSLAVFHINAEKWNNKSDYGKDLCSRMSAVGKFGCRNYRVDLPQEDESIFSYYIEYINTGSYRTNLGTFRATFYSQLKLYDVALRYGTADLAEMVLRIISDMLIESHPEQITRICFWSLVVSIVWDVTKAGDPLRDIISGFPTWYSKFGKGRDYTIHSSTVQHALFKLKILPSANPFYQIAFTIFKDNPDYLNEKLDPYLGATRPTFEHWLNHWKGALKSRFIQMELDMEKHRDIFYDSPSSIKMVDNEDRVLSLIENKEKKVNKGGKRRKENETKIKSSKKRSLGMIDQTGSQETSNVKKLLYPPKFLGEAIVIKEEEVAGAERNTINDVSSDLKGCRDKDTQMTLENNSTQVGKVVMCTPISLESSQNSVHAIKPRTNRFEIPPEFGFDGTSDMMTNQGQPFAQNLKYLGMAQYIPPFNDGHEIKTNTYPYTQDNCVAQIHPWLATPGSGPSSTRIGVTELSLIPPNIPWRQFDTRSSGDYSLSGNYQGPVYRYGMRMVPPEDNILEDNVRYEGLDSEEWQNRNQPMCEGQYGTAWVDYLEQKAETIGKKILDMGTVNDGFHGLPVFDKYGQILIWNCEKGVYEKYVRNMPDNFQYDHGWYPQENFYLPCNKPWPTSEEWATRLLLPDTSVSTVHEKMGPLASPNFTEYGRYHQVTRELGGNTHWAARKPRGSLNEPGSFANNGILPSYLRYDIPLPDGMNYGYPSMWDTPPAPATRPSRTWNEGMRSFV</sequence>
<protein>
    <submittedName>
        <fullName evidence="2">Uncharacterized protein</fullName>
    </submittedName>
</protein>
<dbReference type="AlphaFoldDB" id="A0A3N4KY04"/>
<evidence type="ECO:0000256" key="1">
    <source>
        <dbReference type="SAM" id="MobiDB-lite"/>
    </source>
</evidence>
<evidence type="ECO:0000313" key="2">
    <source>
        <dbReference type="EMBL" id="RPB15450.1"/>
    </source>
</evidence>
<gene>
    <name evidence="2" type="ORF">P167DRAFT_599436</name>
</gene>
<organism evidence="2 3">
    <name type="scientific">Morchella conica CCBAS932</name>
    <dbReference type="NCBI Taxonomy" id="1392247"/>
    <lineage>
        <taxon>Eukaryota</taxon>
        <taxon>Fungi</taxon>
        <taxon>Dikarya</taxon>
        <taxon>Ascomycota</taxon>
        <taxon>Pezizomycotina</taxon>
        <taxon>Pezizomycetes</taxon>
        <taxon>Pezizales</taxon>
        <taxon>Morchellaceae</taxon>
        <taxon>Morchella</taxon>
    </lineage>
</organism>
<dbReference type="OrthoDB" id="5297112at2759"/>
<name>A0A3N4KY04_9PEZI</name>
<keyword evidence="3" id="KW-1185">Reference proteome</keyword>
<proteinExistence type="predicted"/>
<dbReference type="InParanoid" id="A0A3N4KY04"/>
<dbReference type="EMBL" id="ML119113">
    <property type="protein sequence ID" value="RPB15450.1"/>
    <property type="molecule type" value="Genomic_DNA"/>
</dbReference>
<feature type="region of interest" description="Disordered" evidence="1">
    <location>
        <begin position="31"/>
        <end position="55"/>
    </location>
</feature>
<evidence type="ECO:0000313" key="3">
    <source>
        <dbReference type="Proteomes" id="UP000277580"/>
    </source>
</evidence>
<accession>A0A3N4KY04</accession>
<reference evidence="2 3" key="1">
    <citation type="journal article" date="2018" name="Nat. Ecol. Evol.">
        <title>Pezizomycetes genomes reveal the molecular basis of ectomycorrhizal truffle lifestyle.</title>
        <authorList>
            <person name="Murat C."/>
            <person name="Payen T."/>
            <person name="Noel B."/>
            <person name="Kuo A."/>
            <person name="Morin E."/>
            <person name="Chen J."/>
            <person name="Kohler A."/>
            <person name="Krizsan K."/>
            <person name="Balestrini R."/>
            <person name="Da Silva C."/>
            <person name="Montanini B."/>
            <person name="Hainaut M."/>
            <person name="Levati E."/>
            <person name="Barry K.W."/>
            <person name="Belfiori B."/>
            <person name="Cichocki N."/>
            <person name="Clum A."/>
            <person name="Dockter R.B."/>
            <person name="Fauchery L."/>
            <person name="Guy J."/>
            <person name="Iotti M."/>
            <person name="Le Tacon F."/>
            <person name="Lindquist E.A."/>
            <person name="Lipzen A."/>
            <person name="Malagnac F."/>
            <person name="Mello A."/>
            <person name="Molinier V."/>
            <person name="Miyauchi S."/>
            <person name="Poulain J."/>
            <person name="Riccioni C."/>
            <person name="Rubini A."/>
            <person name="Sitrit Y."/>
            <person name="Splivallo R."/>
            <person name="Traeger S."/>
            <person name="Wang M."/>
            <person name="Zifcakova L."/>
            <person name="Wipf D."/>
            <person name="Zambonelli A."/>
            <person name="Paolocci F."/>
            <person name="Nowrousian M."/>
            <person name="Ottonello S."/>
            <person name="Baldrian P."/>
            <person name="Spatafora J.W."/>
            <person name="Henrissat B."/>
            <person name="Nagy L.G."/>
            <person name="Aury J.M."/>
            <person name="Wincker P."/>
            <person name="Grigoriev I.V."/>
            <person name="Bonfante P."/>
            <person name="Martin F.M."/>
        </authorList>
    </citation>
    <scope>NUCLEOTIDE SEQUENCE [LARGE SCALE GENOMIC DNA]</scope>
    <source>
        <strain evidence="2 3">CCBAS932</strain>
    </source>
</reference>
<dbReference type="Proteomes" id="UP000277580">
    <property type="component" value="Unassembled WGS sequence"/>
</dbReference>
<feature type="region of interest" description="Disordered" evidence="1">
    <location>
        <begin position="397"/>
        <end position="426"/>
    </location>
</feature>